<dbReference type="InterPro" id="IPR021313">
    <property type="entry name" value="DUF2909"/>
</dbReference>
<evidence type="ECO:0000313" key="3">
    <source>
        <dbReference type="Proteomes" id="UP001548189"/>
    </source>
</evidence>
<feature type="transmembrane region" description="Helical" evidence="1">
    <location>
        <begin position="6"/>
        <end position="26"/>
    </location>
</feature>
<accession>A0ABV2BXQ2</accession>
<protein>
    <submittedName>
        <fullName evidence="2">Twin transmembrane helix small protein</fullName>
    </submittedName>
</protein>
<name>A0ABV2BXQ2_9GAMM</name>
<proteinExistence type="predicted"/>
<gene>
    <name evidence="2" type="ORF">ABVT43_16325</name>
</gene>
<dbReference type="Proteomes" id="UP001548189">
    <property type="component" value="Unassembled WGS sequence"/>
</dbReference>
<keyword evidence="1" id="KW-0472">Membrane</keyword>
<keyword evidence="1 2" id="KW-0812">Transmembrane</keyword>
<feature type="transmembrane region" description="Helical" evidence="1">
    <location>
        <begin position="38"/>
        <end position="60"/>
    </location>
</feature>
<organism evidence="2 3">
    <name type="scientific">Aliikangiella maris</name>
    <dbReference type="NCBI Taxonomy" id="3162458"/>
    <lineage>
        <taxon>Bacteria</taxon>
        <taxon>Pseudomonadati</taxon>
        <taxon>Pseudomonadota</taxon>
        <taxon>Gammaproteobacteria</taxon>
        <taxon>Oceanospirillales</taxon>
        <taxon>Pleioneaceae</taxon>
        <taxon>Aliikangiella</taxon>
    </lineage>
</organism>
<reference evidence="2 3" key="1">
    <citation type="submission" date="2024-06" db="EMBL/GenBank/DDBJ databases">
        <authorList>
            <person name="Li F."/>
        </authorList>
    </citation>
    <scope>NUCLEOTIDE SEQUENCE [LARGE SCALE GENOMIC DNA]</scope>
    <source>
        <strain evidence="2 3">GXAS 311</strain>
    </source>
</reference>
<keyword evidence="1" id="KW-1133">Transmembrane helix</keyword>
<keyword evidence="3" id="KW-1185">Reference proteome</keyword>
<evidence type="ECO:0000313" key="2">
    <source>
        <dbReference type="EMBL" id="MET1256709.1"/>
    </source>
</evidence>
<dbReference type="Pfam" id="PF11137">
    <property type="entry name" value="DUF2909"/>
    <property type="match status" value="1"/>
</dbReference>
<comment type="caution">
    <text evidence="2">The sequence shown here is derived from an EMBL/GenBank/DDBJ whole genome shotgun (WGS) entry which is preliminary data.</text>
</comment>
<dbReference type="EMBL" id="JBEVCJ010000025">
    <property type="protein sequence ID" value="MET1256709.1"/>
    <property type="molecule type" value="Genomic_DNA"/>
</dbReference>
<evidence type="ECO:0000256" key="1">
    <source>
        <dbReference type="SAM" id="Phobius"/>
    </source>
</evidence>
<sequence>MLIKILIVIALLAIVFSLFRSLYFLTTEKDSKKTVNNLTWRIGLSIALFILLIVGIYTGAIEPHGLPTVEANQ</sequence>
<dbReference type="NCBIfam" id="NF033233">
    <property type="entry name" value="twin_helix"/>
    <property type="match status" value="1"/>
</dbReference>
<dbReference type="RefSeq" id="WP_353897292.1">
    <property type="nucleotide sequence ID" value="NZ_JBEVCJ010000025.1"/>
</dbReference>